<keyword evidence="6" id="KW-1185">Reference proteome</keyword>
<sequence>MRKKSSKSAQTSQTKIALGADACMLESAFVYALADSGQAGVENMLDIFKKERCNGQNSWHKVA</sequence>
<dbReference type="InterPro" id="IPR013785">
    <property type="entry name" value="Aldolase_TIM"/>
</dbReference>
<dbReference type="OrthoDB" id="9770452at2"/>
<evidence type="ECO:0000313" key="4">
    <source>
        <dbReference type="EMBL" id="MBV6547205.1"/>
    </source>
</evidence>
<reference evidence="4 6" key="1">
    <citation type="journal article" date="2021" name="Mol. Ecol.">
        <title>Polar bear-adapted Ursidibacter maritimus are remarkably conserved after generations in captivity.</title>
        <authorList>
            <person name="Espinosa-Gongora C."/>
            <person name="Hansen M.J."/>
            <person name="Bertelsen M.F."/>
            <person name="Bojesen A.M."/>
        </authorList>
    </citation>
    <scope>NUCLEOTIDE SEQUENCE</scope>
    <source>
        <strain evidence="4">Pb43105x</strain>
        <strain evidence="3 6">Pb43106</strain>
    </source>
</reference>
<dbReference type="EMBL" id="JABULY010000002">
    <property type="protein sequence ID" value="MBV6531612.1"/>
    <property type="molecule type" value="Genomic_DNA"/>
</dbReference>
<evidence type="ECO:0000313" key="3">
    <source>
        <dbReference type="EMBL" id="MBV6531612.1"/>
    </source>
</evidence>
<dbReference type="Pfam" id="PF01070">
    <property type="entry name" value="FMN_dh"/>
    <property type="match status" value="1"/>
</dbReference>
<dbReference type="Proteomes" id="UP000732858">
    <property type="component" value="Unassembled WGS sequence"/>
</dbReference>
<comment type="caution">
    <text evidence="4">The sequence shown here is derived from an EMBL/GenBank/DDBJ whole genome shotgun (WGS) entry which is preliminary data.</text>
</comment>
<dbReference type="Proteomes" id="UP001196379">
    <property type="component" value="Unassembled WGS sequence"/>
</dbReference>
<evidence type="ECO:0000259" key="2">
    <source>
        <dbReference type="Pfam" id="PF01070"/>
    </source>
</evidence>
<evidence type="ECO:0000313" key="6">
    <source>
        <dbReference type="Proteomes" id="UP001196379"/>
    </source>
</evidence>
<dbReference type="InterPro" id="IPR000262">
    <property type="entry name" value="FMN-dep_DH"/>
</dbReference>
<organism evidence="4 5">
    <name type="scientific">Ursidibacter maritimus</name>
    <dbReference type="NCBI Taxonomy" id="1331689"/>
    <lineage>
        <taxon>Bacteria</taxon>
        <taxon>Pseudomonadati</taxon>
        <taxon>Pseudomonadota</taxon>
        <taxon>Gammaproteobacteria</taxon>
        <taxon>Pasteurellales</taxon>
        <taxon>Pasteurellaceae</taxon>
        <taxon>Ursidibacter</taxon>
    </lineage>
</organism>
<comment type="cofactor">
    <cofactor evidence="1">
        <name>FMN</name>
        <dbReference type="ChEBI" id="CHEBI:58210"/>
    </cofactor>
</comment>
<name>A0A949T766_9PAST</name>
<dbReference type="EMBL" id="JABUMC010000017">
    <property type="protein sequence ID" value="MBV6547205.1"/>
    <property type="molecule type" value="Genomic_DNA"/>
</dbReference>
<evidence type="ECO:0000313" key="5">
    <source>
        <dbReference type="Proteomes" id="UP000732858"/>
    </source>
</evidence>
<accession>A0A949T766</accession>
<feature type="domain" description="FMN-dependent dehydrogenase" evidence="2">
    <location>
        <begin position="16"/>
        <end position="51"/>
    </location>
</feature>
<gene>
    <name evidence="3" type="ORF">HT657_05610</name>
    <name evidence="4" type="ORF">HT672_07940</name>
</gene>
<dbReference type="AlphaFoldDB" id="A0A949T766"/>
<dbReference type="Gene3D" id="3.20.20.70">
    <property type="entry name" value="Aldolase class I"/>
    <property type="match status" value="1"/>
</dbReference>
<dbReference type="GO" id="GO:0016491">
    <property type="term" value="F:oxidoreductase activity"/>
    <property type="evidence" value="ECO:0007669"/>
    <property type="project" value="InterPro"/>
</dbReference>
<evidence type="ECO:0000256" key="1">
    <source>
        <dbReference type="ARBA" id="ARBA00001917"/>
    </source>
</evidence>
<dbReference type="SUPFAM" id="SSF51395">
    <property type="entry name" value="FMN-linked oxidoreductases"/>
    <property type="match status" value="1"/>
</dbReference>
<protein>
    <submittedName>
        <fullName evidence="4">Alpha-hydroxy-acid oxidizing protein</fullName>
    </submittedName>
</protein>
<proteinExistence type="predicted"/>